<proteinExistence type="predicted"/>
<organism evidence="1">
    <name type="scientific">Anguilla anguilla</name>
    <name type="common">European freshwater eel</name>
    <name type="synonym">Muraena anguilla</name>
    <dbReference type="NCBI Taxonomy" id="7936"/>
    <lineage>
        <taxon>Eukaryota</taxon>
        <taxon>Metazoa</taxon>
        <taxon>Chordata</taxon>
        <taxon>Craniata</taxon>
        <taxon>Vertebrata</taxon>
        <taxon>Euteleostomi</taxon>
        <taxon>Actinopterygii</taxon>
        <taxon>Neopterygii</taxon>
        <taxon>Teleostei</taxon>
        <taxon>Anguilliformes</taxon>
        <taxon>Anguillidae</taxon>
        <taxon>Anguilla</taxon>
    </lineage>
</organism>
<accession>A0A0E9QNF8</accession>
<sequence>MFWSFKEGSWFCKLKCTRIFRCKLSRCDCKRVTMFEFQML</sequence>
<evidence type="ECO:0000313" key="1">
    <source>
        <dbReference type="EMBL" id="JAH18012.1"/>
    </source>
</evidence>
<name>A0A0E9QNF8_ANGAN</name>
<reference evidence="1" key="1">
    <citation type="submission" date="2014-11" db="EMBL/GenBank/DDBJ databases">
        <authorList>
            <person name="Amaro Gonzalez C."/>
        </authorList>
    </citation>
    <scope>NUCLEOTIDE SEQUENCE</scope>
</reference>
<reference evidence="1" key="2">
    <citation type="journal article" date="2015" name="Fish Shellfish Immunol.">
        <title>Early steps in the European eel (Anguilla anguilla)-Vibrio vulnificus interaction in the gills: Role of the RtxA13 toxin.</title>
        <authorList>
            <person name="Callol A."/>
            <person name="Pajuelo D."/>
            <person name="Ebbesson L."/>
            <person name="Teles M."/>
            <person name="MacKenzie S."/>
            <person name="Amaro C."/>
        </authorList>
    </citation>
    <scope>NUCLEOTIDE SEQUENCE</scope>
</reference>
<dbReference type="AlphaFoldDB" id="A0A0E9QNF8"/>
<dbReference type="EMBL" id="GBXM01090565">
    <property type="protein sequence ID" value="JAH18012.1"/>
    <property type="molecule type" value="Transcribed_RNA"/>
</dbReference>
<protein>
    <submittedName>
        <fullName evidence="1">Uncharacterized protein</fullName>
    </submittedName>
</protein>